<dbReference type="EMBL" id="JAVREP010000001">
    <property type="protein sequence ID" value="MDT0327584.1"/>
    <property type="molecule type" value="Genomic_DNA"/>
</dbReference>
<dbReference type="PANTHER" id="PTHR39428">
    <property type="entry name" value="F420H(2)-DEPENDENT QUINONE REDUCTASE RV1261C"/>
    <property type="match status" value="1"/>
</dbReference>
<gene>
    <name evidence="5" type="ORF">RM479_04085</name>
</gene>
<dbReference type="InterPro" id="IPR012349">
    <property type="entry name" value="Split_barrel_FMN-bd"/>
</dbReference>
<comment type="catalytic activity">
    <reaction evidence="2">
        <text>oxidized coenzyme F420-(gamma-L-Glu)(n) + a quinol + H(+) = reduced coenzyme F420-(gamma-L-Glu)(n) + a quinone</text>
        <dbReference type="Rhea" id="RHEA:39663"/>
        <dbReference type="Rhea" id="RHEA-COMP:12939"/>
        <dbReference type="Rhea" id="RHEA-COMP:14378"/>
        <dbReference type="ChEBI" id="CHEBI:15378"/>
        <dbReference type="ChEBI" id="CHEBI:24646"/>
        <dbReference type="ChEBI" id="CHEBI:132124"/>
        <dbReference type="ChEBI" id="CHEBI:133980"/>
        <dbReference type="ChEBI" id="CHEBI:139511"/>
    </reaction>
</comment>
<comment type="caution">
    <text evidence="5">The sequence shown here is derived from an EMBL/GenBank/DDBJ whole genome shotgun (WGS) entry which is preliminary data.</text>
</comment>
<dbReference type="InterPro" id="IPR004378">
    <property type="entry name" value="F420H2_quin_Rdtase"/>
</dbReference>
<evidence type="ECO:0000259" key="4">
    <source>
        <dbReference type="Pfam" id="PF01814"/>
    </source>
</evidence>
<dbReference type="NCBIfam" id="TIGR00026">
    <property type="entry name" value="hi_GC_TIGR00026"/>
    <property type="match status" value="1"/>
</dbReference>
<evidence type="ECO:0000256" key="3">
    <source>
        <dbReference type="SAM" id="MobiDB-lite"/>
    </source>
</evidence>
<dbReference type="Gene3D" id="2.30.110.10">
    <property type="entry name" value="Electron Transport, Fmn-binding Protein, Chain A"/>
    <property type="match status" value="1"/>
</dbReference>
<dbReference type="SUPFAM" id="SSF50475">
    <property type="entry name" value="FMN-binding split barrel"/>
    <property type="match status" value="1"/>
</dbReference>
<evidence type="ECO:0000313" key="5">
    <source>
        <dbReference type="EMBL" id="MDT0327584.1"/>
    </source>
</evidence>
<dbReference type="InterPro" id="IPR012312">
    <property type="entry name" value="Hemerythrin-like"/>
</dbReference>
<comment type="similarity">
    <text evidence="1">Belongs to the F420H(2)-dependent quinone reductase family.</text>
</comment>
<reference evidence="6" key="1">
    <citation type="submission" date="2023-07" db="EMBL/GenBank/DDBJ databases">
        <title>30 novel species of actinomycetes from the DSMZ collection.</title>
        <authorList>
            <person name="Nouioui I."/>
        </authorList>
    </citation>
    <scope>NUCLEOTIDE SEQUENCE [LARGE SCALE GENOMIC DNA]</scope>
    <source>
        <strain evidence="6">DSM 44743</strain>
    </source>
</reference>
<dbReference type="Pfam" id="PF01814">
    <property type="entry name" value="Hemerythrin"/>
    <property type="match status" value="1"/>
</dbReference>
<evidence type="ECO:0000313" key="6">
    <source>
        <dbReference type="Proteomes" id="UP001183390"/>
    </source>
</evidence>
<dbReference type="Gene3D" id="1.20.120.520">
    <property type="entry name" value="nmb1532 protein domain like"/>
    <property type="match status" value="1"/>
</dbReference>
<evidence type="ECO:0000256" key="1">
    <source>
        <dbReference type="ARBA" id="ARBA00008710"/>
    </source>
</evidence>
<feature type="domain" description="Hemerythrin-like" evidence="4">
    <location>
        <begin position="167"/>
        <end position="308"/>
    </location>
</feature>
<protein>
    <submittedName>
        <fullName evidence="5">Nitroreductase/quinone reductase family protein</fullName>
    </submittedName>
</protein>
<dbReference type="Pfam" id="PF04075">
    <property type="entry name" value="F420H2_quin_red"/>
    <property type="match status" value="1"/>
</dbReference>
<keyword evidence="6" id="KW-1185">Reference proteome</keyword>
<proteinExistence type="inferred from homology"/>
<feature type="region of interest" description="Disordered" evidence="3">
    <location>
        <begin position="1"/>
        <end position="23"/>
    </location>
</feature>
<dbReference type="CDD" id="cd12108">
    <property type="entry name" value="Hr-like"/>
    <property type="match status" value="1"/>
</dbReference>
<evidence type="ECO:0000256" key="2">
    <source>
        <dbReference type="ARBA" id="ARBA00049106"/>
    </source>
</evidence>
<organism evidence="5 6">
    <name type="scientific">Nocardiopsis lambiniae</name>
    <dbReference type="NCBI Taxonomy" id="3075539"/>
    <lineage>
        <taxon>Bacteria</taxon>
        <taxon>Bacillati</taxon>
        <taxon>Actinomycetota</taxon>
        <taxon>Actinomycetes</taxon>
        <taxon>Streptosporangiales</taxon>
        <taxon>Nocardiopsidaceae</taxon>
        <taxon>Nocardiopsis</taxon>
    </lineage>
</organism>
<dbReference type="PANTHER" id="PTHR39428:SF1">
    <property type="entry name" value="F420H(2)-DEPENDENT QUINONE REDUCTASE RV1261C"/>
    <property type="match status" value="1"/>
</dbReference>
<name>A0ABU2M4K7_9ACTN</name>
<dbReference type="Proteomes" id="UP001183390">
    <property type="component" value="Unassembled WGS sequence"/>
</dbReference>
<sequence length="316" mass="34805">MRARTDETPDTPGPFDRPEPHVSDFNEPVVAEFRANGGRVGGMFEGGDLLLLTTVGARSGHEHTTPLGYVRVDGRLLVIGSAGGSDRHPAWYHNLLAHPMVRVELGTEEFAAIAVPAEGDDRDALFAEVARRVPGYGDYQDGTERILPVIALEPMAEEETTPAANLAEALVRVHRWLRGQLLRVREETDAYLADRDERAAREGAVPAPGLTLQLRQHCLGFCESLHTHHDKEEMMFPALAERHPHLADTLRRLSEEHRTVDRIRADLQALLAGLATADPRAFGAELDRMSRELEAHLDHEEATLLPVLAAIPLPTG</sequence>
<accession>A0ABU2M4K7</accession>
<dbReference type="RefSeq" id="WP_311510339.1">
    <property type="nucleotide sequence ID" value="NZ_JAVREP010000001.1"/>
</dbReference>